<reference evidence="2" key="2">
    <citation type="submission" date="2020-09" db="EMBL/GenBank/DDBJ databases">
        <authorList>
            <person name="Sun Q."/>
            <person name="Ohkuma M."/>
        </authorList>
    </citation>
    <scope>NUCLEOTIDE SEQUENCE</scope>
    <source>
        <strain evidence="2">JCM 3302</strain>
    </source>
</reference>
<feature type="region of interest" description="Disordered" evidence="1">
    <location>
        <begin position="1"/>
        <end position="84"/>
    </location>
</feature>
<reference evidence="2" key="1">
    <citation type="journal article" date="2014" name="Int. J. Syst. Evol. Microbiol.">
        <title>Complete genome sequence of Corynebacterium casei LMG S-19264T (=DSM 44701T), isolated from a smear-ripened cheese.</title>
        <authorList>
            <consortium name="US DOE Joint Genome Institute (JGI-PGF)"/>
            <person name="Walter F."/>
            <person name="Albersmeier A."/>
            <person name="Kalinowski J."/>
            <person name="Ruckert C."/>
        </authorList>
    </citation>
    <scope>NUCLEOTIDE SEQUENCE</scope>
    <source>
        <strain evidence="2">JCM 3302</strain>
    </source>
</reference>
<evidence type="ECO:0000313" key="2">
    <source>
        <dbReference type="EMBL" id="GHE70400.1"/>
    </source>
</evidence>
<name>A0A918ZU91_9ACTN</name>
<dbReference type="AlphaFoldDB" id="A0A918ZU91"/>
<gene>
    <name evidence="2" type="ORF">GCM10014715_25490</name>
</gene>
<dbReference type="Proteomes" id="UP000641386">
    <property type="component" value="Unassembled WGS sequence"/>
</dbReference>
<keyword evidence="3" id="KW-1185">Reference proteome</keyword>
<feature type="compositionally biased region" description="Basic residues" evidence="1">
    <location>
        <begin position="23"/>
        <end position="38"/>
    </location>
</feature>
<sequence length="84" mass="9253">MSRDIGTTDTAGTADTAGSADRFHRHGHDARSGRHRRTAAAMRNCYPHFGRRTRLSRPLIGTGPHRHRSSEYGRGPEGEGNSQN</sequence>
<proteinExistence type="predicted"/>
<feature type="compositionally biased region" description="Low complexity" evidence="1">
    <location>
        <begin position="7"/>
        <end position="20"/>
    </location>
</feature>
<evidence type="ECO:0000313" key="3">
    <source>
        <dbReference type="Proteomes" id="UP000641386"/>
    </source>
</evidence>
<organism evidence="2 3">
    <name type="scientific">Streptomyces spiralis</name>
    <dbReference type="NCBI Taxonomy" id="66376"/>
    <lineage>
        <taxon>Bacteria</taxon>
        <taxon>Bacillati</taxon>
        <taxon>Actinomycetota</taxon>
        <taxon>Actinomycetes</taxon>
        <taxon>Kitasatosporales</taxon>
        <taxon>Streptomycetaceae</taxon>
        <taxon>Streptomyces</taxon>
    </lineage>
</organism>
<evidence type="ECO:0000256" key="1">
    <source>
        <dbReference type="SAM" id="MobiDB-lite"/>
    </source>
</evidence>
<dbReference type="EMBL" id="BNBC01000009">
    <property type="protein sequence ID" value="GHE70400.1"/>
    <property type="molecule type" value="Genomic_DNA"/>
</dbReference>
<comment type="caution">
    <text evidence="2">The sequence shown here is derived from an EMBL/GenBank/DDBJ whole genome shotgun (WGS) entry which is preliminary data.</text>
</comment>
<protein>
    <submittedName>
        <fullName evidence="2">Uncharacterized protein</fullName>
    </submittedName>
</protein>
<accession>A0A918ZU91</accession>